<reference evidence="4" key="1">
    <citation type="journal article" date="2019" name="Int. J. Syst. Evol. Microbiol.">
        <title>The Global Catalogue of Microorganisms (GCM) 10K type strain sequencing project: providing services to taxonomists for standard genome sequencing and annotation.</title>
        <authorList>
            <consortium name="The Broad Institute Genomics Platform"/>
            <consortium name="The Broad Institute Genome Sequencing Center for Infectious Disease"/>
            <person name="Wu L."/>
            <person name="Ma J."/>
        </authorList>
    </citation>
    <scope>NUCLEOTIDE SEQUENCE [LARGE SCALE GENOMIC DNA]</scope>
    <source>
        <strain evidence="4">CGMCC 4.1782</strain>
    </source>
</reference>
<accession>A0ABW5CV05</accession>
<evidence type="ECO:0000256" key="2">
    <source>
        <dbReference type="SAM" id="SignalP"/>
    </source>
</evidence>
<feature type="region of interest" description="Disordered" evidence="1">
    <location>
        <begin position="127"/>
        <end position="162"/>
    </location>
</feature>
<comment type="caution">
    <text evidence="3">The sequence shown here is derived from an EMBL/GenBank/DDBJ whole genome shotgun (WGS) entry which is preliminary data.</text>
</comment>
<keyword evidence="2" id="KW-0732">Signal</keyword>
<evidence type="ECO:0000256" key="1">
    <source>
        <dbReference type="SAM" id="MobiDB-lite"/>
    </source>
</evidence>
<keyword evidence="4" id="KW-1185">Reference proteome</keyword>
<sequence>MQKSIYALAVISTLIAFTFSTQTASAQQQAYLPKLEVQEKKTYVVGPENILRVDTLVMHDKATIKFSPGRDGILEAKVAIIGSNCVIISRGANGINGKDLNPGGDGEHGGNLDLAIHFDSLGKLTIDTRGGNGGAGANGRNGKPGTQDKTETRTVTDSSGKKQTITVTVPGQAGTNGTDATDGGNSGNGGNVRLMYSANNFIPIFNQDKRKTNSIIILNTAGRRGATGKPGKGGYRSVNGVVLYSETTKSQNGQVELINAKPAVN</sequence>
<feature type="signal peptide" evidence="2">
    <location>
        <begin position="1"/>
        <end position="26"/>
    </location>
</feature>
<evidence type="ECO:0000313" key="3">
    <source>
        <dbReference type="EMBL" id="MFD2245880.1"/>
    </source>
</evidence>
<proteinExistence type="predicted"/>
<dbReference type="RefSeq" id="WP_250427526.1">
    <property type="nucleotide sequence ID" value="NZ_JALPRR010000001.1"/>
</dbReference>
<evidence type="ECO:0008006" key="5">
    <source>
        <dbReference type="Google" id="ProtNLM"/>
    </source>
</evidence>
<dbReference type="EMBL" id="JBHUIM010000001">
    <property type="protein sequence ID" value="MFD2245880.1"/>
    <property type="molecule type" value="Genomic_DNA"/>
</dbReference>
<protein>
    <recommendedName>
        <fullName evidence="5">Collagen-like protein</fullName>
    </recommendedName>
</protein>
<dbReference type="Proteomes" id="UP001597374">
    <property type="component" value="Unassembled WGS sequence"/>
</dbReference>
<name>A0ABW5CV05_9BACT</name>
<organism evidence="3 4">
    <name type="scientific">Pontibacter ruber</name>
    <dbReference type="NCBI Taxonomy" id="1343895"/>
    <lineage>
        <taxon>Bacteria</taxon>
        <taxon>Pseudomonadati</taxon>
        <taxon>Bacteroidota</taxon>
        <taxon>Cytophagia</taxon>
        <taxon>Cytophagales</taxon>
        <taxon>Hymenobacteraceae</taxon>
        <taxon>Pontibacter</taxon>
    </lineage>
</organism>
<evidence type="ECO:0000313" key="4">
    <source>
        <dbReference type="Proteomes" id="UP001597374"/>
    </source>
</evidence>
<feature type="chain" id="PRO_5045104466" description="Collagen-like protein" evidence="2">
    <location>
        <begin position="27"/>
        <end position="265"/>
    </location>
</feature>
<gene>
    <name evidence="3" type="ORF">ACFSKP_06410</name>
</gene>
<feature type="compositionally biased region" description="Gly residues" evidence="1">
    <location>
        <begin position="130"/>
        <end position="139"/>
    </location>
</feature>